<reference evidence="2 3" key="1">
    <citation type="submission" date="2023-07" db="EMBL/GenBank/DDBJ databases">
        <title>Genomic Encyclopedia of Type Strains, Phase IV (KMG-IV): sequencing the most valuable type-strain genomes for metagenomic binning, comparative biology and taxonomic classification.</title>
        <authorList>
            <person name="Goeker M."/>
        </authorList>
    </citation>
    <scope>NUCLEOTIDE SEQUENCE [LARGE SCALE GENOMIC DNA]</scope>
    <source>
        <strain evidence="2 3">DSM 19154</strain>
    </source>
</reference>
<evidence type="ECO:0000313" key="3">
    <source>
        <dbReference type="Proteomes" id="UP001225034"/>
    </source>
</evidence>
<accession>A0ABT9YDB0</accession>
<name>A0ABT9YDB0_9BACI</name>
<gene>
    <name evidence="2" type="ORF">J2S05_000591</name>
</gene>
<dbReference type="EMBL" id="JAUSUA010000001">
    <property type="protein sequence ID" value="MDQ0205817.1"/>
    <property type="molecule type" value="Genomic_DNA"/>
</dbReference>
<keyword evidence="3" id="KW-1185">Reference proteome</keyword>
<feature type="transmembrane region" description="Helical" evidence="1">
    <location>
        <begin position="37"/>
        <end position="55"/>
    </location>
</feature>
<keyword evidence="1" id="KW-0812">Transmembrane</keyword>
<evidence type="ECO:0000256" key="1">
    <source>
        <dbReference type="SAM" id="Phobius"/>
    </source>
</evidence>
<evidence type="ECO:0000313" key="2">
    <source>
        <dbReference type="EMBL" id="MDQ0205817.1"/>
    </source>
</evidence>
<protein>
    <submittedName>
        <fullName evidence="2">Zinc transporter ZupT</fullName>
    </submittedName>
</protein>
<proteinExistence type="predicted"/>
<organism evidence="2 3">
    <name type="scientific">Alkalicoccobacillus murimartini</name>
    <dbReference type="NCBI Taxonomy" id="171685"/>
    <lineage>
        <taxon>Bacteria</taxon>
        <taxon>Bacillati</taxon>
        <taxon>Bacillota</taxon>
        <taxon>Bacilli</taxon>
        <taxon>Bacillales</taxon>
        <taxon>Bacillaceae</taxon>
        <taxon>Alkalicoccobacillus</taxon>
    </lineage>
</organism>
<feature type="transmembrane region" description="Helical" evidence="1">
    <location>
        <begin position="7"/>
        <end position="31"/>
    </location>
</feature>
<sequence>MHMSNARWLLSVIIAFVGGLAGYFIVPFFGIEPSLEIFTAGFVAIVILRIILFRCSTSSDPPPRRENHSTLIMSYHVC</sequence>
<keyword evidence="1" id="KW-1133">Transmembrane helix</keyword>
<dbReference type="Proteomes" id="UP001225034">
    <property type="component" value="Unassembled WGS sequence"/>
</dbReference>
<comment type="caution">
    <text evidence="2">The sequence shown here is derived from an EMBL/GenBank/DDBJ whole genome shotgun (WGS) entry which is preliminary data.</text>
</comment>
<keyword evidence="1" id="KW-0472">Membrane</keyword>